<proteinExistence type="inferred from homology"/>
<dbReference type="RefSeq" id="XP_008786998.2">
    <property type="nucleotide sequence ID" value="XM_008788776.2"/>
</dbReference>
<dbReference type="Proteomes" id="UP000228380">
    <property type="component" value="Chromosome 6"/>
</dbReference>
<dbReference type="PANTHER" id="PTHR31985">
    <property type="entry name" value="ETHYLENE-RESPONSIVE TRANSCRIPTION FACTOR ERF042-RELATED"/>
    <property type="match status" value="1"/>
</dbReference>
<name>A0A8B7BWT8_PHODC</name>
<evidence type="ECO:0000256" key="7">
    <source>
        <dbReference type="ARBA" id="ARBA00024343"/>
    </source>
</evidence>
<evidence type="ECO:0000256" key="8">
    <source>
        <dbReference type="SAM" id="MobiDB-lite"/>
    </source>
</evidence>
<keyword evidence="4" id="KW-0010">Activator</keyword>
<evidence type="ECO:0000313" key="10">
    <source>
        <dbReference type="Proteomes" id="UP000228380"/>
    </source>
</evidence>
<accession>A0A8B7BWT8</accession>
<gene>
    <name evidence="11" type="primary">LOC103705151</name>
</gene>
<sequence>MKPEAKRRRTAEIRFMGVKKWRCGKWVSEIRLPHNRKRIRLGSSDFPEKADRAFDDAARFNFPDQPPDIPASGAALWPHPVQAAAARHANGPPPPPPPLQHSTAESLASAMPESSNRSLADLVTAATADADFAAFEDGFVHEFFSVSEPQEPDREEENCGGTFDPYLILWSF</sequence>
<evidence type="ECO:0000256" key="1">
    <source>
        <dbReference type="ARBA" id="ARBA00004123"/>
    </source>
</evidence>
<dbReference type="InterPro" id="IPR051032">
    <property type="entry name" value="AP2/ERF_TF_ERF_subfamily"/>
</dbReference>
<dbReference type="InterPro" id="IPR001471">
    <property type="entry name" value="AP2/ERF_dom"/>
</dbReference>
<dbReference type="InterPro" id="IPR036955">
    <property type="entry name" value="AP2/ERF_dom_sf"/>
</dbReference>
<dbReference type="GO" id="GO:0003677">
    <property type="term" value="F:DNA binding"/>
    <property type="evidence" value="ECO:0007669"/>
    <property type="project" value="UniProtKB-KW"/>
</dbReference>
<evidence type="ECO:0000256" key="6">
    <source>
        <dbReference type="ARBA" id="ARBA00023242"/>
    </source>
</evidence>
<dbReference type="CDD" id="cd00018">
    <property type="entry name" value="AP2"/>
    <property type="match status" value="1"/>
</dbReference>
<dbReference type="GeneID" id="103705151"/>
<dbReference type="SMART" id="SM00380">
    <property type="entry name" value="AP2"/>
    <property type="match status" value="1"/>
</dbReference>
<dbReference type="PANTHER" id="PTHR31985:SF215">
    <property type="entry name" value="OS02G0781300 PROTEIN"/>
    <property type="match status" value="1"/>
</dbReference>
<feature type="domain" description="AP2/ERF" evidence="9">
    <location>
        <begin position="14"/>
        <end position="58"/>
    </location>
</feature>
<dbReference type="InterPro" id="IPR016177">
    <property type="entry name" value="DNA-bd_dom_sf"/>
</dbReference>
<organism evidence="10 11">
    <name type="scientific">Phoenix dactylifera</name>
    <name type="common">Date palm</name>
    <dbReference type="NCBI Taxonomy" id="42345"/>
    <lineage>
        <taxon>Eukaryota</taxon>
        <taxon>Viridiplantae</taxon>
        <taxon>Streptophyta</taxon>
        <taxon>Embryophyta</taxon>
        <taxon>Tracheophyta</taxon>
        <taxon>Spermatophyta</taxon>
        <taxon>Magnoliopsida</taxon>
        <taxon>Liliopsida</taxon>
        <taxon>Arecaceae</taxon>
        <taxon>Coryphoideae</taxon>
        <taxon>Phoeniceae</taxon>
        <taxon>Phoenix</taxon>
    </lineage>
</organism>
<dbReference type="GO" id="GO:0005634">
    <property type="term" value="C:nucleus"/>
    <property type="evidence" value="ECO:0007669"/>
    <property type="project" value="UniProtKB-SubCell"/>
</dbReference>
<evidence type="ECO:0000256" key="2">
    <source>
        <dbReference type="ARBA" id="ARBA00023015"/>
    </source>
</evidence>
<evidence type="ECO:0000256" key="4">
    <source>
        <dbReference type="ARBA" id="ARBA00023159"/>
    </source>
</evidence>
<keyword evidence="10" id="KW-1185">Reference proteome</keyword>
<feature type="region of interest" description="Disordered" evidence="8">
    <location>
        <begin position="84"/>
        <end position="113"/>
    </location>
</feature>
<dbReference type="PROSITE" id="PS51032">
    <property type="entry name" value="AP2_ERF"/>
    <property type="match status" value="1"/>
</dbReference>
<keyword evidence="6" id="KW-0539">Nucleus</keyword>
<dbReference type="Gene3D" id="3.30.730.10">
    <property type="entry name" value="AP2/ERF domain"/>
    <property type="match status" value="1"/>
</dbReference>
<reference evidence="11" key="2">
    <citation type="submission" date="2025-08" db="UniProtKB">
        <authorList>
            <consortium name="RefSeq"/>
        </authorList>
    </citation>
    <scope>IDENTIFICATION</scope>
    <source>
        <tissue evidence="11">Young leaves</tissue>
    </source>
</reference>
<dbReference type="SUPFAM" id="SSF54171">
    <property type="entry name" value="DNA-binding domain"/>
    <property type="match status" value="1"/>
</dbReference>
<evidence type="ECO:0000313" key="11">
    <source>
        <dbReference type="RefSeq" id="XP_008786998.2"/>
    </source>
</evidence>
<evidence type="ECO:0000256" key="5">
    <source>
        <dbReference type="ARBA" id="ARBA00023163"/>
    </source>
</evidence>
<dbReference type="OrthoDB" id="783708at2759"/>
<protein>
    <submittedName>
        <fullName evidence="11">Ethylene-responsive transcription factor ERF018-like</fullName>
    </submittedName>
</protein>
<evidence type="ECO:0000259" key="9">
    <source>
        <dbReference type="PROSITE" id="PS51032"/>
    </source>
</evidence>
<keyword evidence="2" id="KW-0805">Transcription regulation</keyword>
<comment type="similarity">
    <text evidence="7">Belongs to the AP2/ERF transcription factor family. ERF subfamily.</text>
</comment>
<reference evidence="10" key="1">
    <citation type="journal article" date="2019" name="Nat. Commun.">
        <title>Genome-wide association mapping of date palm fruit traits.</title>
        <authorList>
            <person name="Hazzouri K.M."/>
            <person name="Gros-Balthazard M."/>
            <person name="Flowers J.M."/>
            <person name="Copetti D."/>
            <person name="Lemansour A."/>
            <person name="Lebrun M."/>
            <person name="Masmoudi K."/>
            <person name="Ferrand S."/>
            <person name="Dhar M.I."/>
            <person name="Fresquez Z.A."/>
            <person name="Rosas U."/>
            <person name="Zhang J."/>
            <person name="Talag J."/>
            <person name="Lee S."/>
            <person name="Kudrna D."/>
            <person name="Powell R.F."/>
            <person name="Leitch I.J."/>
            <person name="Krueger R.R."/>
            <person name="Wing R.A."/>
            <person name="Amiri K.M.A."/>
            <person name="Purugganan M.D."/>
        </authorList>
    </citation>
    <scope>NUCLEOTIDE SEQUENCE [LARGE SCALE GENOMIC DNA]</scope>
    <source>
        <strain evidence="10">cv. Khalas</strain>
    </source>
</reference>
<feature type="compositionally biased region" description="Polar residues" evidence="8">
    <location>
        <begin position="100"/>
        <end position="113"/>
    </location>
</feature>
<dbReference type="KEGG" id="pda:103705151"/>
<keyword evidence="3" id="KW-0238">DNA-binding</keyword>
<keyword evidence="5" id="KW-0804">Transcription</keyword>
<comment type="subcellular location">
    <subcellularLocation>
        <location evidence="1">Nucleus</location>
    </subcellularLocation>
</comment>
<dbReference type="AlphaFoldDB" id="A0A8B7BWT8"/>
<evidence type="ECO:0000256" key="3">
    <source>
        <dbReference type="ARBA" id="ARBA00023125"/>
    </source>
</evidence>
<dbReference type="GO" id="GO:0003700">
    <property type="term" value="F:DNA-binding transcription factor activity"/>
    <property type="evidence" value="ECO:0007669"/>
    <property type="project" value="InterPro"/>
</dbReference>